<dbReference type="eggNOG" id="ENOG5032RX4">
    <property type="taxonomic scope" value="Bacteria"/>
</dbReference>
<dbReference type="Proteomes" id="UP000001422">
    <property type="component" value="Chromosome"/>
</dbReference>
<evidence type="ECO:0000313" key="1">
    <source>
        <dbReference type="EMBL" id="CAE07143.1"/>
    </source>
</evidence>
<proteinExistence type="predicted"/>
<dbReference type="HOGENOM" id="CLU_124655_2_0_3"/>
<sequence length="89" mass="9865">MSLQPPSNTPLNQHSIRALEDWLISLNAERIDGDPCRWALTRPDWSAEILLAREDVVVIWQQPGAEESRCSLPYGLSRADVTAAIQAGP</sequence>
<accession>Q7U8I9</accession>
<dbReference type="RefSeq" id="WP_011127495.1">
    <property type="nucleotide sequence ID" value="NC_005070.1"/>
</dbReference>
<dbReference type="STRING" id="84588.SYNW0628"/>
<name>Q7U8I9_PARMW</name>
<keyword evidence="2" id="KW-1185">Reference proteome</keyword>
<protein>
    <recommendedName>
        <fullName evidence="3">DUF3143 domain-containing protein</fullName>
    </recommendedName>
</protein>
<dbReference type="EMBL" id="BX569690">
    <property type="protein sequence ID" value="CAE07143.1"/>
    <property type="molecule type" value="Genomic_DNA"/>
</dbReference>
<dbReference type="Pfam" id="PF11341">
    <property type="entry name" value="DUF3143"/>
    <property type="match status" value="1"/>
</dbReference>
<evidence type="ECO:0008006" key="3">
    <source>
        <dbReference type="Google" id="ProtNLM"/>
    </source>
</evidence>
<gene>
    <name evidence="1" type="ordered locus">SYNW0628</name>
</gene>
<dbReference type="KEGG" id="syw:SYNW0628"/>
<evidence type="ECO:0000313" key="2">
    <source>
        <dbReference type="Proteomes" id="UP000001422"/>
    </source>
</evidence>
<reference evidence="1 2" key="1">
    <citation type="journal article" date="2003" name="Nature">
        <title>The genome of a motile marine Synechococcus.</title>
        <authorList>
            <person name="Palenik B."/>
            <person name="Brahamsha B."/>
            <person name="Larimer F."/>
            <person name="Land M."/>
            <person name="Hauser L."/>
            <person name="Chain P."/>
            <person name="Lamerdin J."/>
            <person name="Regala W."/>
            <person name="Allen E.A."/>
            <person name="McCarren J."/>
            <person name="Paulsen I."/>
            <person name="Dufresne A."/>
            <person name="Partensky F."/>
            <person name="Webb E."/>
            <person name="Waterbury J."/>
        </authorList>
    </citation>
    <scope>NUCLEOTIDE SEQUENCE [LARGE SCALE GENOMIC DNA]</scope>
    <source>
        <strain evidence="1 2">WH8102</strain>
    </source>
</reference>
<dbReference type="AlphaFoldDB" id="Q7U8I9"/>
<dbReference type="InterPro" id="IPR021489">
    <property type="entry name" value="DUF3143"/>
</dbReference>
<organism evidence="1 2">
    <name type="scientific">Parasynechococcus marenigrum (strain WH8102)</name>
    <dbReference type="NCBI Taxonomy" id="84588"/>
    <lineage>
        <taxon>Bacteria</taxon>
        <taxon>Bacillati</taxon>
        <taxon>Cyanobacteriota</taxon>
        <taxon>Cyanophyceae</taxon>
        <taxon>Synechococcales</taxon>
        <taxon>Prochlorococcaceae</taxon>
        <taxon>Parasynechococcus</taxon>
        <taxon>Parasynechococcus marenigrum</taxon>
    </lineage>
</organism>